<dbReference type="InterPro" id="IPR012349">
    <property type="entry name" value="Split_barrel_FMN-bd"/>
</dbReference>
<dbReference type="InterPro" id="IPR002563">
    <property type="entry name" value="Flavin_Rdtase-like_dom"/>
</dbReference>
<proteinExistence type="predicted"/>
<evidence type="ECO:0000313" key="2">
    <source>
        <dbReference type="EMBL" id="NGP88810.1"/>
    </source>
</evidence>
<feature type="domain" description="Flavin reductase like" evidence="1">
    <location>
        <begin position="26"/>
        <end position="162"/>
    </location>
</feature>
<protein>
    <submittedName>
        <fullName evidence="2">Flavin reductase</fullName>
    </submittedName>
</protein>
<dbReference type="Pfam" id="PF01613">
    <property type="entry name" value="Flavin_Reduct"/>
    <property type="match status" value="1"/>
</dbReference>
<gene>
    <name evidence="2" type="ORF">G3569_10615</name>
</gene>
<sequence length="204" mass="23259">MADQEYEHMVDITGDPELWNRCYTVHSLVVIGSTEENGDYNFAPKHMSMPLGFGPYFGFMGTPRKTTYQNIEREKVFTVSYPSPDQLVFSSLMASRREADDSKPVVDEIPTVEAQQIEGKFLKDSYFQLECKLSQILGKFGEWEIIAGEVVSAHVHKDALKREGHDISDDSPLQEHPLLAYLHPGRFSTIKESNVFPIPKNFKR</sequence>
<dbReference type="Proteomes" id="UP000479132">
    <property type="component" value="Unassembled WGS sequence"/>
</dbReference>
<keyword evidence="3" id="KW-1185">Reference proteome</keyword>
<dbReference type="SUPFAM" id="SSF50475">
    <property type="entry name" value="FMN-binding split barrel"/>
    <property type="match status" value="1"/>
</dbReference>
<name>A0A6M1TJN3_9BACT</name>
<dbReference type="GO" id="GO:0016646">
    <property type="term" value="F:oxidoreductase activity, acting on the CH-NH group of donors, NAD or NADP as acceptor"/>
    <property type="evidence" value="ECO:0007669"/>
    <property type="project" value="UniProtKB-ARBA"/>
</dbReference>
<dbReference type="EMBL" id="JAALLS010000012">
    <property type="protein sequence ID" value="NGP88810.1"/>
    <property type="molecule type" value="Genomic_DNA"/>
</dbReference>
<accession>A0A6M1TJN3</accession>
<organism evidence="2 3">
    <name type="scientific">Fodinibius halophilus</name>
    <dbReference type="NCBI Taxonomy" id="1736908"/>
    <lineage>
        <taxon>Bacteria</taxon>
        <taxon>Pseudomonadati</taxon>
        <taxon>Balneolota</taxon>
        <taxon>Balneolia</taxon>
        <taxon>Balneolales</taxon>
        <taxon>Balneolaceae</taxon>
        <taxon>Fodinibius</taxon>
    </lineage>
</organism>
<comment type="caution">
    <text evidence="2">The sequence shown here is derived from an EMBL/GenBank/DDBJ whole genome shotgun (WGS) entry which is preliminary data.</text>
</comment>
<evidence type="ECO:0000259" key="1">
    <source>
        <dbReference type="Pfam" id="PF01613"/>
    </source>
</evidence>
<dbReference type="AlphaFoldDB" id="A0A6M1TJN3"/>
<reference evidence="2 3" key="1">
    <citation type="submission" date="2020-02" db="EMBL/GenBank/DDBJ databases">
        <title>Aliifodinibius halophilus 2W32, complete genome.</title>
        <authorList>
            <person name="Li Y."/>
            <person name="Wu S."/>
        </authorList>
    </citation>
    <scope>NUCLEOTIDE SEQUENCE [LARGE SCALE GENOMIC DNA]</scope>
    <source>
        <strain evidence="2 3">2W32</strain>
    </source>
</reference>
<evidence type="ECO:0000313" key="3">
    <source>
        <dbReference type="Proteomes" id="UP000479132"/>
    </source>
</evidence>
<dbReference type="RefSeq" id="WP_165268911.1">
    <property type="nucleotide sequence ID" value="NZ_JAALLS010000012.1"/>
</dbReference>
<dbReference type="GO" id="GO:0010181">
    <property type="term" value="F:FMN binding"/>
    <property type="evidence" value="ECO:0007669"/>
    <property type="project" value="InterPro"/>
</dbReference>
<dbReference type="Gene3D" id="2.30.110.10">
    <property type="entry name" value="Electron Transport, Fmn-binding Protein, Chain A"/>
    <property type="match status" value="1"/>
</dbReference>